<evidence type="ECO:0000256" key="8">
    <source>
        <dbReference type="ARBA" id="ARBA00022759"/>
    </source>
</evidence>
<organism evidence="12 13">
    <name type="scientific">Clostridium aestuarii</name>
    <dbReference type="NCBI Taxonomy" id="338193"/>
    <lineage>
        <taxon>Bacteria</taxon>
        <taxon>Bacillati</taxon>
        <taxon>Bacillota</taxon>
        <taxon>Clostridia</taxon>
        <taxon>Eubacteriales</taxon>
        <taxon>Clostridiaceae</taxon>
        <taxon>Clostridium</taxon>
    </lineage>
</organism>
<dbReference type="PANTHER" id="PTHR10642:SF26">
    <property type="entry name" value="RIBONUCLEASE H1"/>
    <property type="match status" value="1"/>
</dbReference>
<evidence type="ECO:0000256" key="4">
    <source>
        <dbReference type="ARBA" id="ARBA00011245"/>
    </source>
</evidence>
<proteinExistence type="inferred from homology"/>
<keyword evidence="7" id="KW-0479">Metal-binding</keyword>
<comment type="catalytic activity">
    <reaction evidence="1">
        <text>Endonucleolytic cleavage to 5'-phosphomonoester.</text>
        <dbReference type="EC" id="3.1.26.4"/>
    </reaction>
</comment>
<gene>
    <name evidence="12" type="ORF">OW763_11740</name>
</gene>
<evidence type="ECO:0000256" key="2">
    <source>
        <dbReference type="ARBA" id="ARBA00001946"/>
    </source>
</evidence>
<dbReference type="PROSITE" id="PS50879">
    <property type="entry name" value="RNASE_H_1"/>
    <property type="match status" value="1"/>
</dbReference>
<dbReference type="RefSeq" id="WP_268041332.1">
    <property type="nucleotide sequence ID" value="NZ_JAPQER010000004.1"/>
</dbReference>
<keyword evidence="6" id="KW-0540">Nuclease</keyword>
<dbReference type="InterPro" id="IPR002156">
    <property type="entry name" value="RNaseH_domain"/>
</dbReference>
<dbReference type="InterPro" id="IPR036397">
    <property type="entry name" value="RNaseH_sf"/>
</dbReference>
<dbReference type="SUPFAM" id="SSF53098">
    <property type="entry name" value="Ribonuclease H-like"/>
    <property type="match status" value="1"/>
</dbReference>
<keyword evidence="9" id="KW-0378">Hydrolase</keyword>
<dbReference type="Pfam" id="PF00075">
    <property type="entry name" value="RNase_H"/>
    <property type="match status" value="1"/>
</dbReference>
<evidence type="ECO:0000256" key="7">
    <source>
        <dbReference type="ARBA" id="ARBA00022723"/>
    </source>
</evidence>
<accession>A0ABT4D1B5</accession>
<evidence type="ECO:0000256" key="3">
    <source>
        <dbReference type="ARBA" id="ARBA00005300"/>
    </source>
</evidence>
<dbReference type="Proteomes" id="UP001078443">
    <property type="component" value="Unassembled WGS sequence"/>
</dbReference>
<dbReference type="InterPro" id="IPR022892">
    <property type="entry name" value="RNaseHI"/>
</dbReference>
<dbReference type="PANTHER" id="PTHR10642">
    <property type="entry name" value="RIBONUCLEASE H1"/>
    <property type="match status" value="1"/>
</dbReference>
<dbReference type="EC" id="3.1.26.4" evidence="5"/>
<comment type="caution">
    <text evidence="12">The sequence shown here is derived from an EMBL/GenBank/DDBJ whole genome shotgun (WGS) entry which is preliminary data.</text>
</comment>
<evidence type="ECO:0000256" key="1">
    <source>
        <dbReference type="ARBA" id="ARBA00000077"/>
    </source>
</evidence>
<feature type="domain" description="RNase H type-1" evidence="11">
    <location>
        <begin position="118"/>
        <end position="260"/>
    </location>
</feature>
<keyword evidence="10" id="KW-0460">Magnesium</keyword>
<evidence type="ECO:0000256" key="9">
    <source>
        <dbReference type="ARBA" id="ARBA00022801"/>
    </source>
</evidence>
<dbReference type="EMBL" id="JAPQER010000004">
    <property type="protein sequence ID" value="MCY6485016.1"/>
    <property type="molecule type" value="Genomic_DNA"/>
</dbReference>
<keyword evidence="8" id="KW-0255">Endonuclease</keyword>
<name>A0ABT4D1B5_9CLOT</name>
<evidence type="ECO:0000256" key="6">
    <source>
        <dbReference type="ARBA" id="ARBA00022722"/>
    </source>
</evidence>
<reference evidence="12" key="1">
    <citation type="submission" date="2022-12" db="EMBL/GenBank/DDBJ databases">
        <authorList>
            <person name="Wang J."/>
        </authorList>
    </citation>
    <scope>NUCLEOTIDE SEQUENCE</scope>
    <source>
        <strain evidence="12">HY-45-18</strain>
    </source>
</reference>
<dbReference type="CDD" id="cd09278">
    <property type="entry name" value="RNase_HI_prokaryote_like"/>
    <property type="match status" value="1"/>
</dbReference>
<protein>
    <recommendedName>
        <fullName evidence="5">ribonuclease H</fullName>
        <ecNumber evidence="5">3.1.26.4</ecNumber>
    </recommendedName>
</protein>
<sequence length="262" mass="31066">MKMFVFFMEIVDEINNDFRIRITEDKKQGLYTEIVFNPNKKELRFLSEDKLETYLKQNEYQLRKILHNKRKNTFYKGFKLKFALRDEKDVAAFNDRSKIVVLDKRNGSNESYVVDKGEEIIHKIYTDGSFMEKLDIGAYAVLVEDLEGKYKIYSQKTEAKSSSLIELMAAIRGLKVLKSIEKVRIITDSQYVRKGLTEWIVNWKINNWNTANGEKAKNIEYWNEFDELTKNKYIEFEWVKGHSGHFENSLCDIYAREKAKNN</sequence>
<keyword evidence="13" id="KW-1185">Reference proteome</keyword>
<dbReference type="InterPro" id="IPR050092">
    <property type="entry name" value="RNase_H"/>
</dbReference>
<dbReference type="Gene3D" id="3.30.420.10">
    <property type="entry name" value="Ribonuclease H-like superfamily/Ribonuclease H"/>
    <property type="match status" value="1"/>
</dbReference>
<evidence type="ECO:0000313" key="13">
    <source>
        <dbReference type="Proteomes" id="UP001078443"/>
    </source>
</evidence>
<evidence type="ECO:0000256" key="5">
    <source>
        <dbReference type="ARBA" id="ARBA00012180"/>
    </source>
</evidence>
<dbReference type="InterPro" id="IPR012337">
    <property type="entry name" value="RNaseH-like_sf"/>
</dbReference>
<evidence type="ECO:0000256" key="10">
    <source>
        <dbReference type="ARBA" id="ARBA00022842"/>
    </source>
</evidence>
<evidence type="ECO:0000313" key="12">
    <source>
        <dbReference type="EMBL" id="MCY6485016.1"/>
    </source>
</evidence>
<comment type="similarity">
    <text evidence="3">Belongs to the RNase H family.</text>
</comment>
<comment type="subunit">
    <text evidence="4">Monomer.</text>
</comment>
<evidence type="ECO:0000259" key="11">
    <source>
        <dbReference type="PROSITE" id="PS50879"/>
    </source>
</evidence>
<comment type="cofactor">
    <cofactor evidence="2">
        <name>Mg(2+)</name>
        <dbReference type="ChEBI" id="CHEBI:18420"/>
    </cofactor>
</comment>